<reference evidence="13 14" key="1">
    <citation type="journal article" date="2019" name="Gut">
        <title>Antibiotics-induced monodominance of a novel gut bacterial order.</title>
        <authorList>
            <person name="Hildebrand F."/>
            <person name="Moitinho-Silva L."/>
            <person name="Blasche S."/>
            <person name="Jahn M.T."/>
            <person name="Gossmann T.I."/>
            <person name="Heuerta-Cepas J."/>
            <person name="Hercog R."/>
            <person name="Luetge M."/>
            <person name="Bahram M."/>
            <person name="Pryszlak A."/>
            <person name="Alves R.J."/>
            <person name="Waszak S.M."/>
            <person name="Zhu A."/>
            <person name="Ye L."/>
            <person name="Costea P.I."/>
            <person name="Aalvink S."/>
            <person name="Belzer C."/>
            <person name="Forslund S.K."/>
            <person name="Sunagawa S."/>
            <person name="Hentschel U."/>
            <person name="Merten C."/>
            <person name="Patil K.R."/>
            <person name="Benes V."/>
            <person name="Bork P."/>
        </authorList>
    </citation>
    <scope>NUCLEOTIDE SEQUENCE [LARGE SCALE GENOMIC DNA]</scope>
    <source>
        <strain evidence="13 14">HDS1380</strain>
    </source>
</reference>
<dbReference type="CDD" id="cd06163">
    <property type="entry name" value="S2P-M50_PDZ_RseP-like"/>
    <property type="match status" value="1"/>
</dbReference>
<dbReference type="Pfam" id="PF02163">
    <property type="entry name" value="Peptidase_M50"/>
    <property type="match status" value="1"/>
</dbReference>
<keyword evidence="10 11" id="KW-0472">Membrane</keyword>
<dbReference type="GO" id="GO:0006508">
    <property type="term" value="P:proteolysis"/>
    <property type="evidence" value="ECO:0007669"/>
    <property type="project" value="UniProtKB-KW"/>
</dbReference>
<name>A0A4Q2KBA6_9FIRM</name>
<dbReference type="PANTHER" id="PTHR42837:SF2">
    <property type="entry name" value="MEMBRANE METALLOPROTEASE ARASP2, CHLOROPLASTIC-RELATED"/>
    <property type="match status" value="1"/>
</dbReference>
<comment type="caution">
    <text evidence="13">The sequence shown here is derived from an EMBL/GenBank/DDBJ whole genome shotgun (WGS) entry which is preliminary data.</text>
</comment>
<keyword evidence="6" id="KW-0378">Hydrolase</keyword>
<dbReference type="EMBL" id="SDOZ01000002">
    <property type="protein sequence ID" value="RXZ61865.1"/>
    <property type="molecule type" value="Genomic_DNA"/>
</dbReference>
<proteinExistence type="inferred from homology"/>
<evidence type="ECO:0000256" key="9">
    <source>
        <dbReference type="ARBA" id="ARBA00023049"/>
    </source>
</evidence>
<evidence type="ECO:0000313" key="13">
    <source>
        <dbReference type="EMBL" id="RXZ61865.1"/>
    </source>
</evidence>
<dbReference type="RefSeq" id="WP_129224965.1">
    <property type="nucleotide sequence ID" value="NZ_SDOZ01000002.1"/>
</dbReference>
<evidence type="ECO:0000313" key="14">
    <source>
        <dbReference type="Proteomes" id="UP000291269"/>
    </source>
</evidence>
<keyword evidence="5 11" id="KW-0812">Transmembrane</keyword>
<evidence type="ECO:0000256" key="5">
    <source>
        <dbReference type="ARBA" id="ARBA00022692"/>
    </source>
</evidence>
<keyword evidence="7" id="KW-0862">Zinc</keyword>
<comment type="subcellular location">
    <subcellularLocation>
        <location evidence="2">Membrane</location>
        <topology evidence="2">Multi-pass membrane protein</topology>
    </subcellularLocation>
</comment>
<gene>
    <name evidence="13" type="ORF">ESZ91_05620</name>
</gene>
<feature type="transmembrane region" description="Helical" evidence="11">
    <location>
        <begin position="6"/>
        <end position="31"/>
    </location>
</feature>
<feature type="domain" description="Peptidase M50" evidence="12">
    <location>
        <begin position="21"/>
        <end position="370"/>
    </location>
</feature>
<sequence>MQFSLLSAASVFSAIGSVVVAVLILLVMITVHEFGHYVAGKIFKFKINEFAIGFGPALFKHTKKNGEIFSVRALPLGGYCAFEGEDEDKDDPAAFNNKKPWQRIIVLISGALMNYILAVLVIIVSFFACGQLLLMTLETEDSSYTAAGNYIESEYKFQDRDVIIACEGKNIYLTSDLMDALEGLKDGELAKFKISRVFEDGRKIVEVEIMMRADADFSGMTDTNSVWECIGVAKQLSEDGETYTYKMASTAVKGFGFFETIGRAFTYSIRIAGTLFRVLGELLTGALGLSAFGGPITTIRMTSAIATLGWVQFFEITALIGVNLAVFNLLPIPALDGSKVVFTIIEWIRGKPVNRKVEAVIHTVGFLFLIGFAILVDILQLF</sequence>
<dbReference type="InterPro" id="IPR004387">
    <property type="entry name" value="Pept_M50_Zn"/>
</dbReference>
<dbReference type="Proteomes" id="UP000291269">
    <property type="component" value="Unassembled WGS sequence"/>
</dbReference>
<evidence type="ECO:0000256" key="10">
    <source>
        <dbReference type="ARBA" id="ARBA00023136"/>
    </source>
</evidence>
<keyword evidence="9" id="KW-0482">Metalloprotease</keyword>
<keyword evidence="14" id="KW-1185">Reference proteome</keyword>
<comment type="cofactor">
    <cofactor evidence="1">
        <name>Zn(2+)</name>
        <dbReference type="ChEBI" id="CHEBI:29105"/>
    </cofactor>
</comment>
<accession>A0A4Q2KBA6</accession>
<keyword evidence="8 11" id="KW-1133">Transmembrane helix</keyword>
<dbReference type="InterPro" id="IPR008915">
    <property type="entry name" value="Peptidase_M50"/>
</dbReference>
<evidence type="ECO:0000256" key="4">
    <source>
        <dbReference type="ARBA" id="ARBA00022670"/>
    </source>
</evidence>
<dbReference type="GO" id="GO:0016020">
    <property type="term" value="C:membrane"/>
    <property type="evidence" value="ECO:0007669"/>
    <property type="project" value="UniProtKB-SubCell"/>
</dbReference>
<comment type="similarity">
    <text evidence="3">Belongs to the peptidase M50B family.</text>
</comment>
<organism evidence="13 14">
    <name type="scientific">Candidatus Borkfalkia ceftriaxoniphila</name>
    <dbReference type="NCBI Taxonomy" id="2508949"/>
    <lineage>
        <taxon>Bacteria</taxon>
        <taxon>Bacillati</taxon>
        <taxon>Bacillota</taxon>
        <taxon>Clostridia</taxon>
        <taxon>Christensenellales</taxon>
        <taxon>Christensenellaceae</taxon>
        <taxon>Candidatus Borkfalkia</taxon>
    </lineage>
</organism>
<keyword evidence="4" id="KW-0645">Protease</keyword>
<feature type="transmembrane region" description="Helical" evidence="11">
    <location>
        <begin position="104"/>
        <end position="128"/>
    </location>
</feature>
<evidence type="ECO:0000256" key="6">
    <source>
        <dbReference type="ARBA" id="ARBA00022801"/>
    </source>
</evidence>
<feature type="transmembrane region" description="Helical" evidence="11">
    <location>
        <begin position="359"/>
        <end position="379"/>
    </location>
</feature>
<protein>
    <recommendedName>
        <fullName evidence="12">Peptidase M50 domain-containing protein</fullName>
    </recommendedName>
</protein>
<dbReference type="OrthoDB" id="9782003at2"/>
<dbReference type="AlphaFoldDB" id="A0A4Q2KBA6"/>
<evidence type="ECO:0000256" key="3">
    <source>
        <dbReference type="ARBA" id="ARBA00007931"/>
    </source>
</evidence>
<evidence type="ECO:0000256" key="1">
    <source>
        <dbReference type="ARBA" id="ARBA00001947"/>
    </source>
</evidence>
<evidence type="ECO:0000256" key="11">
    <source>
        <dbReference type="SAM" id="Phobius"/>
    </source>
</evidence>
<dbReference type="GO" id="GO:0004222">
    <property type="term" value="F:metalloendopeptidase activity"/>
    <property type="evidence" value="ECO:0007669"/>
    <property type="project" value="InterPro"/>
</dbReference>
<evidence type="ECO:0000256" key="8">
    <source>
        <dbReference type="ARBA" id="ARBA00022989"/>
    </source>
</evidence>
<dbReference type="PANTHER" id="PTHR42837">
    <property type="entry name" value="REGULATOR OF SIGMA-E PROTEASE RSEP"/>
    <property type="match status" value="1"/>
</dbReference>
<evidence type="ECO:0000256" key="7">
    <source>
        <dbReference type="ARBA" id="ARBA00022833"/>
    </source>
</evidence>
<evidence type="ECO:0000259" key="12">
    <source>
        <dbReference type="Pfam" id="PF02163"/>
    </source>
</evidence>
<evidence type="ECO:0000256" key="2">
    <source>
        <dbReference type="ARBA" id="ARBA00004141"/>
    </source>
</evidence>